<dbReference type="EMBL" id="KP710591">
    <property type="protein sequence ID" value="AJR19374.1"/>
    <property type="molecule type" value="Genomic_DNA"/>
</dbReference>
<sequence length="345" mass="39401">MNSREHRNNCFDIIRLFAAIIVIISHQYSLSGLSEPTFLGMTTLGGIGVIIFFAISGFLITKSCINSERFDLFLLKRVRRIFPALIPCSIFMYLVLGVYLEWDTLDEYISFSILKNILNVITLQGAPAHSGIFNGFIHPYSLNDSLWTLPLEFTCYLILGCIVFLSKNTLRVILITFIALLFISIYFLFNKTDIIFYGIVLQAFPVRALSFFTGAIMALTLNYWYNKRCISYLLIISTIVLMAVAYKNEINVIGYINIAIITIAIGHIFKDNLIAGRFDYSYGVYIYSFPIQQIIINKLTLGFFEGTFISIVVSLIFGFFSWHIVESKFIIKNKKIEQYSKVLSS</sequence>
<dbReference type="InterPro" id="IPR002656">
    <property type="entry name" value="Acyl_transf_3_dom"/>
</dbReference>
<reference evidence="3" key="2">
    <citation type="journal article" date="2016" name="PLoS ONE">
        <title>Comparison of O-Antigen Gene Clusters of All O-Serogroups of Escherichia coli and Proposal for Adopting a New Nomenclature for O-Typing.</title>
        <authorList>
            <person name="DebRoy C."/>
            <person name="Fratamico P.M."/>
            <person name="Yan X."/>
            <person name="Baranzoni G."/>
            <person name="Liu Y."/>
            <person name="Needleman D.S."/>
            <person name="Tebbs R."/>
            <person name="O'Connell C.D."/>
            <person name="Allred A."/>
            <person name="Swimley M."/>
            <person name="Mwangi M."/>
            <person name="Kapur V."/>
            <person name="Raygoza Garay J.A."/>
            <person name="Roberts E.L."/>
            <person name="Katani R."/>
        </authorList>
    </citation>
    <scope>NUCLEOTIDE SEQUENCE</scope>
    <source>
        <strain evidence="3">22-56</strain>
    </source>
</reference>
<feature type="transmembrane region" description="Helical" evidence="1">
    <location>
        <begin position="172"/>
        <end position="189"/>
    </location>
</feature>
<name>A0A0D3QTQ8_ECOLX</name>
<feature type="transmembrane region" description="Helical" evidence="1">
    <location>
        <begin position="36"/>
        <end position="60"/>
    </location>
</feature>
<feature type="transmembrane region" description="Helical" evidence="1">
    <location>
        <begin position="146"/>
        <end position="165"/>
    </location>
</feature>
<feature type="transmembrane region" description="Helical" evidence="1">
    <location>
        <begin position="81"/>
        <end position="100"/>
    </location>
</feature>
<reference evidence="3" key="1">
    <citation type="submission" date="2015-01" db="EMBL/GenBank/DDBJ databases">
        <authorList>
            <person name="Xiang T."/>
            <person name="Song Y."/>
            <person name="Huang L."/>
            <person name="Wang B."/>
            <person name="Wu P."/>
        </authorList>
    </citation>
    <scope>NUCLEOTIDE SEQUENCE</scope>
    <source>
        <strain evidence="3">22-56</strain>
    </source>
</reference>
<keyword evidence="3" id="KW-0808">Transferase</keyword>
<feature type="transmembrane region" description="Helical" evidence="1">
    <location>
        <begin position="229"/>
        <end position="246"/>
    </location>
</feature>
<dbReference type="PANTHER" id="PTHR23028:SF53">
    <property type="entry name" value="ACYL_TRANSF_3 DOMAIN-CONTAINING PROTEIN"/>
    <property type="match status" value="1"/>
</dbReference>
<feature type="domain" description="Acyltransferase 3" evidence="2">
    <location>
        <begin position="9"/>
        <end position="319"/>
    </location>
</feature>
<keyword evidence="1" id="KW-0472">Membrane</keyword>
<feature type="transmembrane region" description="Helical" evidence="1">
    <location>
        <begin position="195"/>
        <end position="217"/>
    </location>
</feature>
<dbReference type="InterPro" id="IPR050879">
    <property type="entry name" value="Acyltransferase_3"/>
</dbReference>
<accession>A0A0D3QTQ8</accession>
<dbReference type="AlphaFoldDB" id="A0A0D3QTQ8"/>
<dbReference type="GO" id="GO:0000271">
    <property type="term" value="P:polysaccharide biosynthetic process"/>
    <property type="evidence" value="ECO:0007669"/>
    <property type="project" value="TreeGrafter"/>
</dbReference>
<proteinExistence type="predicted"/>
<protein>
    <submittedName>
        <fullName evidence="3">Acyltransferase family protein</fullName>
    </submittedName>
</protein>
<feature type="transmembrane region" description="Helical" evidence="1">
    <location>
        <begin position="252"/>
        <end position="270"/>
    </location>
</feature>
<evidence type="ECO:0000256" key="1">
    <source>
        <dbReference type="SAM" id="Phobius"/>
    </source>
</evidence>
<feature type="transmembrane region" description="Helical" evidence="1">
    <location>
        <begin position="307"/>
        <end position="325"/>
    </location>
</feature>
<keyword evidence="1" id="KW-1133">Transmembrane helix</keyword>
<dbReference type="GO" id="GO:0016020">
    <property type="term" value="C:membrane"/>
    <property type="evidence" value="ECO:0007669"/>
    <property type="project" value="TreeGrafter"/>
</dbReference>
<organism evidence="3">
    <name type="scientific">Escherichia coli</name>
    <dbReference type="NCBI Taxonomy" id="562"/>
    <lineage>
        <taxon>Bacteria</taxon>
        <taxon>Pseudomonadati</taxon>
        <taxon>Pseudomonadota</taxon>
        <taxon>Gammaproteobacteria</taxon>
        <taxon>Enterobacterales</taxon>
        <taxon>Enterobacteriaceae</taxon>
        <taxon>Escherichia</taxon>
    </lineage>
</organism>
<feature type="transmembrane region" description="Helical" evidence="1">
    <location>
        <begin position="282"/>
        <end position="301"/>
    </location>
</feature>
<keyword evidence="3" id="KW-0012">Acyltransferase</keyword>
<keyword evidence="1" id="KW-0812">Transmembrane</keyword>
<dbReference type="Pfam" id="PF01757">
    <property type="entry name" value="Acyl_transf_3"/>
    <property type="match status" value="1"/>
</dbReference>
<dbReference type="GO" id="GO:0016747">
    <property type="term" value="F:acyltransferase activity, transferring groups other than amino-acyl groups"/>
    <property type="evidence" value="ECO:0007669"/>
    <property type="project" value="InterPro"/>
</dbReference>
<evidence type="ECO:0000313" key="3">
    <source>
        <dbReference type="EMBL" id="AJR19374.1"/>
    </source>
</evidence>
<dbReference type="PANTHER" id="PTHR23028">
    <property type="entry name" value="ACETYLTRANSFERASE"/>
    <property type="match status" value="1"/>
</dbReference>
<feature type="transmembrane region" description="Helical" evidence="1">
    <location>
        <begin position="12"/>
        <end position="30"/>
    </location>
</feature>
<evidence type="ECO:0000259" key="2">
    <source>
        <dbReference type="Pfam" id="PF01757"/>
    </source>
</evidence>